<reference evidence="4 5" key="1">
    <citation type="submission" date="2024-04" db="EMBL/GenBank/DDBJ databases">
        <title>genome sequences of Mucor flavus KT1a and Helicostylum pulchrum KT1b strains isolation_sourced from the surface of a dry-aged beef.</title>
        <authorList>
            <person name="Toyotome T."/>
            <person name="Hosono M."/>
            <person name="Torimaru M."/>
            <person name="Fukuda K."/>
            <person name="Mikami N."/>
        </authorList>
    </citation>
    <scope>NUCLEOTIDE SEQUENCE [LARGE SCALE GENOMIC DNA]</scope>
    <source>
        <strain evidence="4 5">KT1b</strain>
    </source>
</reference>
<dbReference type="Gene3D" id="1.10.1170.10">
    <property type="entry name" value="Inhibitor Of Apoptosis Protein (2mihbC-IAP-1), Chain A"/>
    <property type="match status" value="2"/>
</dbReference>
<protein>
    <submittedName>
        <fullName evidence="4">Uncharacterized protein</fullName>
    </submittedName>
</protein>
<name>A0ABP9Y381_9FUNG</name>
<gene>
    <name evidence="4" type="ORF">HPULCUR_006896</name>
</gene>
<keyword evidence="5" id="KW-1185">Reference proteome</keyword>
<evidence type="ECO:0000256" key="2">
    <source>
        <dbReference type="ARBA" id="ARBA00022833"/>
    </source>
</evidence>
<feature type="region of interest" description="Disordered" evidence="3">
    <location>
        <begin position="222"/>
        <end position="269"/>
    </location>
</feature>
<evidence type="ECO:0000256" key="1">
    <source>
        <dbReference type="ARBA" id="ARBA00022723"/>
    </source>
</evidence>
<feature type="compositionally biased region" description="Low complexity" evidence="3">
    <location>
        <begin position="225"/>
        <end position="235"/>
    </location>
</feature>
<keyword evidence="1" id="KW-0479">Metal-binding</keyword>
<dbReference type="EMBL" id="BAABUJ010000019">
    <property type="protein sequence ID" value="GAA5801450.1"/>
    <property type="molecule type" value="Genomic_DNA"/>
</dbReference>
<dbReference type="Proteomes" id="UP001476247">
    <property type="component" value="Unassembled WGS sequence"/>
</dbReference>
<dbReference type="SMART" id="SM00238">
    <property type="entry name" value="BIR"/>
    <property type="match status" value="2"/>
</dbReference>
<dbReference type="PROSITE" id="PS50143">
    <property type="entry name" value="BIR_REPEAT_2"/>
    <property type="match status" value="2"/>
</dbReference>
<feature type="region of interest" description="Disordered" evidence="3">
    <location>
        <begin position="367"/>
        <end position="411"/>
    </location>
</feature>
<organism evidence="4 5">
    <name type="scientific">Helicostylum pulchrum</name>
    <dbReference type="NCBI Taxonomy" id="562976"/>
    <lineage>
        <taxon>Eukaryota</taxon>
        <taxon>Fungi</taxon>
        <taxon>Fungi incertae sedis</taxon>
        <taxon>Mucoromycota</taxon>
        <taxon>Mucoromycotina</taxon>
        <taxon>Mucoromycetes</taxon>
        <taxon>Mucorales</taxon>
        <taxon>Mucorineae</taxon>
        <taxon>Mucoraceae</taxon>
        <taxon>Helicostylum</taxon>
    </lineage>
</organism>
<dbReference type="InterPro" id="IPR001370">
    <property type="entry name" value="BIR_rpt"/>
</dbReference>
<feature type="compositionally biased region" description="Polar residues" evidence="3">
    <location>
        <begin position="376"/>
        <end position="401"/>
    </location>
</feature>
<dbReference type="PANTHER" id="PTHR46771">
    <property type="entry name" value="DETERIN"/>
    <property type="match status" value="1"/>
</dbReference>
<dbReference type="InterPro" id="IPR051190">
    <property type="entry name" value="Baculoviral_IAP"/>
</dbReference>
<evidence type="ECO:0000256" key="3">
    <source>
        <dbReference type="SAM" id="MobiDB-lite"/>
    </source>
</evidence>
<feature type="region of interest" description="Disordered" evidence="3">
    <location>
        <begin position="293"/>
        <end position="324"/>
    </location>
</feature>
<evidence type="ECO:0000313" key="4">
    <source>
        <dbReference type="EMBL" id="GAA5801450.1"/>
    </source>
</evidence>
<comment type="caution">
    <text evidence="4">The sequence shown here is derived from an EMBL/GenBank/DDBJ whole genome shotgun (WGS) entry which is preliminary data.</text>
</comment>
<dbReference type="SUPFAM" id="SSF57924">
    <property type="entry name" value="Inhibitor of apoptosis (IAP) repeat"/>
    <property type="match status" value="2"/>
</dbReference>
<proteinExistence type="predicted"/>
<sequence>MASAGPGTLMRMNDVVFTFLFDIFILNEYPDVYSIFGVSIVALFAKAGFYFVGKPNARDSVRCFLCDIELSNWQPNQSPFVRHGNESPRCAWTRLNFPDAHKRALSGPSKAFDSPRSIRMRSARLAAFNCNKHWPPKKDVTKYPSPAKLANAGFYFSPTANAPSRVKCAYCGESVTVNPDDTDFLNKHRNLSIGCAFFKETYNARSSDASNTDSYTSKRTINTVSASSETSAPSSKRQKERSKALEPVANKKRTSRKEPAVANKTKYVQKDAPNTDDSVWDFNQILVQSKTRSRAMITDGSSRPVHHVCRSTRNNPSDVNILPDSKPSLIIKPNGPYIASPATQPINNTKKAPQASTELKVIRTRRLQKPEGFGSGTSVPATNPSKKRNLSISSVTDSTAPPTKKPASIPKKVFKDKGKGREVVYYKSSNLPTKDEISLLQSRFTLSLEQLTPFIPKECDYVQDAEGSGTSRQTPANTDIQNESSSNIFYDSQDSQEVFPYVDPDTPISHDTEGELRLSPVYPHDEYFDDKENIPPTISNSPICEYTSICNCSEITK</sequence>
<evidence type="ECO:0000313" key="5">
    <source>
        <dbReference type="Proteomes" id="UP001476247"/>
    </source>
</evidence>
<dbReference type="Pfam" id="PF00653">
    <property type="entry name" value="BIR"/>
    <property type="match status" value="2"/>
</dbReference>
<dbReference type="PANTHER" id="PTHR46771:SF5">
    <property type="entry name" value="DETERIN"/>
    <property type="match status" value="1"/>
</dbReference>
<accession>A0ABP9Y381</accession>
<keyword evidence="2" id="KW-0862">Zinc</keyword>